<dbReference type="Pfam" id="PF13271">
    <property type="entry name" value="DUF4062"/>
    <property type="match status" value="1"/>
</dbReference>
<gene>
    <name evidence="2" type="ORF">GCM10010178_20020</name>
</gene>
<keyword evidence="3" id="KW-1185">Reference proteome</keyword>
<dbReference type="EMBL" id="BMRE01000005">
    <property type="protein sequence ID" value="GGU27765.1"/>
    <property type="molecule type" value="Genomic_DNA"/>
</dbReference>
<proteinExistence type="predicted"/>
<dbReference type="SUPFAM" id="SSF52540">
    <property type="entry name" value="P-loop containing nucleoside triphosphate hydrolases"/>
    <property type="match status" value="1"/>
</dbReference>
<reference evidence="3" key="1">
    <citation type="journal article" date="2019" name="Int. J. Syst. Evol. Microbiol.">
        <title>The Global Catalogue of Microorganisms (GCM) 10K type strain sequencing project: providing services to taxonomists for standard genome sequencing and annotation.</title>
        <authorList>
            <consortium name="The Broad Institute Genomics Platform"/>
            <consortium name="The Broad Institute Genome Sequencing Center for Infectious Disease"/>
            <person name="Wu L."/>
            <person name="Ma J."/>
        </authorList>
    </citation>
    <scope>NUCLEOTIDE SEQUENCE [LARGE SCALE GENOMIC DNA]</scope>
    <source>
        <strain evidence="3">JCM 3296</strain>
    </source>
</reference>
<name>A0ABQ2UEZ0_9PSEU</name>
<dbReference type="InterPro" id="IPR027417">
    <property type="entry name" value="P-loop_NTPase"/>
</dbReference>
<evidence type="ECO:0000313" key="3">
    <source>
        <dbReference type="Proteomes" id="UP000649573"/>
    </source>
</evidence>
<evidence type="ECO:0000259" key="1">
    <source>
        <dbReference type="Pfam" id="PF13271"/>
    </source>
</evidence>
<sequence length="994" mass="110361">MDPHRPQPRRYPGVVVSSTFEDLEEHRAALMRAIEGQHLHPVAMEQDAALPAGTVVEASLSKVRHAAAYVGVISHRYGQVPECEENPDRLSLTELEFREARRLGLPILIFIMGPGHPVVAGAVEVDPDKRRKLEAFREEAKRASAGGSVHRVYRVFNDLADFSAAATQSVAELRWHLTSAPAQDGDLDIPAPPALYAHPSYIGSHTFVGRRAQLATLNDWADAADQHPVLLFESIGGAGKSMLSWEWITRHAPAVRRDWAGRFWYSFYEKGAVMDDFCRRALAYTTMRPVSEFATKGSPEVAELLVRQLKRHPWLFVLDGLERVLAAYHHYDASQLLDDRAAESDDITDRDPCSAIRPEDEDLLRQLAGAEPSKILITSRLVPSVLLNTSNHPIPGVLHERLPGLRPADAEALLRSCNVTGDSAAIRAYLKRHCDCHPLVTGVVAGLVNGYLPARGDFDAWAADPHHGGHLKLSELDLVGKRNHILRAALAALPEPSWRLLNTLALLSETVDYETLCAFNPHLPLDRSVEPEEQAAALHKLSATVHDLEHRGLLQYDRRTQRYDIHPVVRGVTAGGLLKEDVHLIGQRMVDHFTARWENPWRAEPESVEDLRHGMTLVRTLVQLNRIHEAGLRYTELGGALVHKLEAFPEVLSLLQPFFTHGWSAPHRDLITEQAASLATDAACALTRVGELERALALHGLALTKNIDSGNSVRAVVNLANAATTLDGLNRLARTDRVVRLALELAELYPNGRALFVARLATFERLVDAGQEAEAEKMWASLDFLHSWDYAARRSGQAEIVNAYFKLRTGRLSDSELTSIEKHARATNSKALQRKVHRMRGNLFLQLEDWGAAAHELGEAMRMARTSDIHDTDTATKLVLARLHSGQSSNAAAEAGRLSSGDRPAHAPLALLWRALGEDEKALAHAVLAYRRAWADGEPHVRRYDLREASLLLHDLGAAQPQLPPYDPASDPPLPWEVKVRKEVRNRRDARRST</sequence>
<organism evidence="2 3">
    <name type="scientific">Lentzea flava</name>
    <dbReference type="NCBI Taxonomy" id="103732"/>
    <lineage>
        <taxon>Bacteria</taxon>
        <taxon>Bacillati</taxon>
        <taxon>Actinomycetota</taxon>
        <taxon>Actinomycetes</taxon>
        <taxon>Pseudonocardiales</taxon>
        <taxon>Pseudonocardiaceae</taxon>
        <taxon>Lentzea</taxon>
    </lineage>
</organism>
<dbReference type="Gene3D" id="3.40.50.300">
    <property type="entry name" value="P-loop containing nucleotide triphosphate hydrolases"/>
    <property type="match status" value="1"/>
</dbReference>
<protein>
    <recommendedName>
        <fullName evidence="1">DUF4062 domain-containing protein</fullName>
    </recommendedName>
</protein>
<accession>A0ABQ2UEZ0</accession>
<comment type="caution">
    <text evidence="2">The sequence shown here is derived from an EMBL/GenBank/DDBJ whole genome shotgun (WGS) entry which is preliminary data.</text>
</comment>
<dbReference type="Proteomes" id="UP000649573">
    <property type="component" value="Unassembled WGS sequence"/>
</dbReference>
<dbReference type="RefSeq" id="WP_189253326.1">
    <property type="nucleotide sequence ID" value="NZ_BMRE01000005.1"/>
</dbReference>
<dbReference type="InterPro" id="IPR025139">
    <property type="entry name" value="DUF4062"/>
</dbReference>
<evidence type="ECO:0000313" key="2">
    <source>
        <dbReference type="EMBL" id="GGU27765.1"/>
    </source>
</evidence>
<feature type="domain" description="DUF4062" evidence="1">
    <location>
        <begin position="14"/>
        <end position="100"/>
    </location>
</feature>